<dbReference type="InterPro" id="IPR046947">
    <property type="entry name" value="LytR-like"/>
</dbReference>
<dbReference type="PROSITE" id="PS50930">
    <property type="entry name" value="HTH_LYTTR"/>
    <property type="match status" value="1"/>
</dbReference>
<dbReference type="PANTHER" id="PTHR37299:SF1">
    <property type="entry name" value="STAGE 0 SPORULATION PROTEIN A HOMOLOG"/>
    <property type="match status" value="1"/>
</dbReference>
<dbReference type="InterPro" id="IPR011006">
    <property type="entry name" value="CheY-like_superfamily"/>
</dbReference>
<dbReference type="RefSeq" id="WP_118025472.1">
    <property type="nucleotide sequence ID" value="NZ_CAUBDO010000025.1"/>
</dbReference>
<gene>
    <name evidence="2" type="ORF">DW929_08535</name>
</gene>
<dbReference type="EMBL" id="QSFO01000009">
    <property type="protein sequence ID" value="RHA53688.1"/>
    <property type="molecule type" value="Genomic_DNA"/>
</dbReference>
<dbReference type="SUPFAM" id="SSF52172">
    <property type="entry name" value="CheY-like"/>
    <property type="match status" value="1"/>
</dbReference>
<comment type="caution">
    <text evidence="2">The sequence shown here is derived from an EMBL/GenBank/DDBJ whole genome shotgun (WGS) entry which is preliminary data.</text>
</comment>
<dbReference type="Gene3D" id="3.40.50.2300">
    <property type="match status" value="1"/>
</dbReference>
<dbReference type="Proteomes" id="UP000284598">
    <property type="component" value="Unassembled WGS sequence"/>
</dbReference>
<keyword evidence="2" id="KW-0238">DNA-binding</keyword>
<dbReference type="PANTHER" id="PTHR37299">
    <property type="entry name" value="TRANSCRIPTIONAL REGULATOR-RELATED"/>
    <property type="match status" value="1"/>
</dbReference>
<name>A0A413RYD9_9FIRM</name>
<accession>A0A413RYD9</accession>
<dbReference type="InterPro" id="IPR007492">
    <property type="entry name" value="LytTR_DNA-bd_dom"/>
</dbReference>
<dbReference type="GO" id="GO:0000156">
    <property type="term" value="F:phosphorelay response regulator activity"/>
    <property type="evidence" value="ECO:0007669"/>
    <property type="project" value="InterPro"/>
</dbReference>
<dbReference type="SMART" id="SM00850">
    <property type="entry name" value="LytTR"/>
    <property type="match status" value="1"/>
</dbReference>
<dbReference type="AlphaFoldDB" id="A0A413RYD9"/>
<evidence type="ECO:0000313" key="2">
    <source>
        <dbReference type="EMBL" id="RHA53688.1"/>
    </source>
</evidence>
<reference evidence="2 3" key="1">
    <citation type="submission" date="2018-08" db="EMBL/GenBank/DDBJ databases">
        <title>A genome reference for cultivated species of the human gut microbiota.</title>
        <authorList>
            <person name="Zou Y."/>
            <person name="Xue W."/>
            <person name="Luo G."/>
        </authorList>
    </citation>
    <scope>NUCLEOTIDE SEQUENCE [LARGE SCALE GENOMIC DNA]</scope>
    <source>
        <strain evidence="2 3">AM43-2</strain>
    </source>
</reference>
<dbReference type="Gene3D" id="2.40.50.1020">
    <property type="entry name" value="LytTr DNA-binding domain"/>
    <property type="match status" value="1"/>
</dbReference>
<evidence type="ECO:0000259" key="1">
    <source>
        <dbReference type="PROSITE" id="PS50930"/>
    </source>
</evidence>
<proteinExistence type="predicted"/>
<evidence type="ECO:0000313" key="3">
    <source>
        <dbReference type="Proteomes" id="UP000284598"/>
    </source>
</evidence>
<feature type="domain" description="HTH LytTR-type" evidence="1">
    <location>
        <begin position="133"/>
        <end position="240"/>
    </location>
</feature>
<dbReference type="Pfam" id="PF04397">
    <property type="entry name" value="LytTR"/>
    <property type="match status" value="1"/>
</dbReference>
<sequence length="248" mass="29480">MFNIAICDDDTFFIDYIEKVIVEVNGSDKDINFYEYTKGKVFLWDVEDGMDIDLLILDIKLDDAMGDQVAVEFRKKHLNTTLVFCSGFCNPSPEMIKIAPYRFLIKQYSREKMLDECEEIIDYLKNKRTAPMIKGYKEREHFQIESDDIMYISIARRGTNIHVCPRGLKNNNNNVFHCKKKIEDLYEQLKEYNFVYAHNSYIVNLKYIKKRVKEEIELMNGETLSVSRARTAELKKRMVEYMETKYER</sequence>
<organism evidence="2 3">
    <name type="scientific">Eubacterium ventriosum</name>
    <dbReference type="NCBI Taxonomy" id="39496"/>
    <lineage>
        <taxon>Bacteria</taxon>
        <taxon>Bacillati</taxon>
        <taxon>Bacillota</taxon>
        <taxon>Clostridia</taxon>
        <taxon>Eubacteriales</taxon>
        <taxon>Eubacteriaceae</taxon>
        <taxon>Eubacterium</taxon>
    </lineage>
</organism>
<protein>
    <submittedName>
        <fullName evidence="2">DNA-binding response regulator</fullName>
    </submittedName>
</protein>
<dbReference type="GO" id="GO:0003677">
    <property type="term" value="F:DNA binding"/>
    <property type="evidence" value="ECO:0007669"/>
    <property type="project" value="UniProtKB-KW"/>
</dbReference>